<reference evidence="1" key="1">
    <citation type="journal article" date="2021" name="Environ. Microbiol.">
        <title>Gene family expansions and transcriptome signatures uncover fungal adaptations to wood decay.</title>
        <authorList>
            <person name="Hage H."/>
            <person name="Miyauchi S."/>
            <person name="Viragh M."/>
            <person name="Drula E."/>
            <person name="Min B."/>
            <person name="Chaduli D."/>
            <person name="Navarro D."/>
            <person name="Favel A."/>
            <person name="Norest M."/>
            <person name="Lesage-Meessen L."/>
            <person name="Balint B."/>
            <person name="Merenyi Z."/>
            <person name="de Eugenio L."/>
            <person name="Morin E."/>
            <person name="Martinez A.T."/>
            <person name="Baldrian P."/>
            <person name="Stursova M."/>
            <person name="Martinez M.J."/>
            <person name="Novotny C."/>
            <person name="Magnuson J.K."/>
            <person name="Spatafora J.W."/>
            <person name="Maurice S."/>
            <person name="Pangilinan J."/>
            <person name="Andreopoulos W."/>
            <person name="LaButti K."/>
            <person name="Hundley H."/>
            <person name="Na H."/>
            <person name="Kuo A."/>
            <person name="Barry K."/>
            <person name="Lipzen A."/>
            <person name="Henrissat B."/>
            <person name="Riley R."/>
            <person name="Ahrendt S."/>
            <person name="Nagy L.G."/>
            <person name="Grigoriev I.V."/>
            <person name="Martin F."/>
            <person name="Rosso M.N."/>
        </authorList>
    </citation>
    <scope>NUCLEOTIDE SEQUENCE</scope>
    <source>
        <strain evidence="1">CBS 384.51</strain>
    </source>
</reference>
<evidence type="ECO:0000313" key="2">
    <source>
        <dbReference type="Proteomes" id="UP001055072"/>
    </source>
</evidence>
<comment type="caution">
    <text evidence="1">The sequence shown here is derived from an EMBL/GenBank/DDBJ whole genome shotgun (WGS) entry which is preliminary data.</text>
</comment>
<gene>
    <name evidence="1" type="ORF">BDY19DRAFT_906552</name>
</gene>
<protein>
    <submittedName>
        <fullName evidence="1">Uncharacterized protein</fullName>
    </submittedName>
</protein>
<keyword evidence="2" id="KW-1185">Reference proteome</keyword>
<sequence length="330" mass="37046">MDGCPTELLLKIFTLACTDGGYTGCSLSLVSRGVHATSSPVKFHTVALRGVASMCLFLDLLESKSPHPPTVRHLFLYDGDRRTDQPYAGQDQADVAASIISTLGPSLLTLAGSLIDIRAESATIMSPQHHLPLLQDFSLMSIVTPSRMGTVCVALPNLPNLRRLHEWVTIYDSDNIFDFNVLTDAAPNLEQIRLSGLNRSRGIPAMLDAAFKGIKVHWGEWDKDGHEYKLPKNIKRFIVSCLDTTDWNKDGRLKEVDIRMLTRLSELATEHKQVVLVPVLQRYTIQDNWEDWLDVIEGGDGCWRIPPKITSNEKRMRIDTYVDLPDDFFD</sequence>
<proteinExistence type="predicted"/>
<evidence type="ECO:0000313" key="1">
    <source>
        <dbReference type="EMBL" id="KAI0088530.1"/>
    </source>
</evidence>
<name>A0ACB8U2P2_9APHY</name>
<dbReference type="EMBL" id="MU274913">
    <property type="protein sequence ID" value="KAI0088530.1"/>
    <property type="molecule type" value="Genomic_DNA"/>
</dbReference>
<dbReference type="Proteomes" id="UP001055072">
    <property type="component" value="Unassembled WGS sequence"/>
</dbReference>
<accession>A0ACB8U2P2</accession>
<organism evidence="1 2">
    <name type="scientific">Irpex rosettiformis</name>
    <dbReference type="NCBI Taxonomy" id="378272"/>
    <lineage>
        <taxon>Eukaryota</taxon>
        <taxon>Fungi</taxon>
        <taxon>Dikarya</taxon>
        <taxon>Basidiomycota</taxon>
        <taxon>Agaricomycotina</taxon>
        <taxon>Agaricomycetes</taxon>
        <taxon>Polyporales</taxon>
        <taxon>Irpicaceae</taxon>
        <taxon>Irpex</taxon>
    </lineage>
</organism>